<dbReference type="GO" id="GO:0006633">
    <property type="term" value="P:fatty acid biosynthetic process"/>
    <property type="evidence" value="ECO:0007669"/>
    <property type="project" value="TreeGrafter"/>
</dbReference>
<dbReference type="AlphaFoldDB" id="A0A9D6V3N7"/>
<sequence length="320" mass="34143">MTTPAIPQEHGSVALIFPGQGSQFAGMAKDLAEESATARALLERADDILGYSLSRIMAGERGDELNRTVHTQPAVFVHSMALLEVLRERHPLNPVMAAGHSLGEYSALCAAGVLDFDEALDTIRVRAEGMDNAQPPGTCAMAALLGPSREEALKIVETHRGDHVLEAANFNAPDQVVVSGHLEAVGRLVEAVKNEKRTRAVMLPVSSAFHTTLMEPAREALVARLERVVLGNASFPVIANVNAKPYPDSAHGVKQRLTAQLVSPVLWEDCVRTMRANGVELFLEVGPGKVLTGLMKRIERTVSAASIADLAGISSLGAQL</sequence>
<dbReference type="SUPFAM" id="SSF52151">
    <property type="entry name" value="FabD/lysophospholipase-like"/>
    <property type="match status" value="1"/>
</dbReference>
<protein>
    <recommendedName>
        <fullName evidence="2 6">Malonyl CoA-acyl carrier protein transacylase</fullName>
        <ecNumber evidence="1 6">2.3.1.39</ecNumber>
    </recommendedName>
</protein>
<accession>A0A9D6V3N7</accession>
<dbReference type="InterPro" id="IPR050858">
    <property type="entry name" value="Mal-CoA-ACP_Trans/PKS_FabD"/>
</dbReference>
<dbReference type="PANTHER" id="PTHR42681">
    <property type="entry name" value="MALONYL-COA-ACYL CARRIER PROTEIN TRANSACYLASE, MITOCHONDRIAL"/>
    <property type="match status" value="1"/>
</dbReference>
<dbReference type="InterPro" id="IPR024925">
    <property type="entry name" value="Malonyl_CoA-ACP_transAc"/>
</dbReference>
<dbReference type="FunFam" id="3.30.70.250:FF:000001">
    <property type="entry name" value="Malonyl CoA-acyl carrier protein transacylase"/>
    <property type="match status" value="1"/>
</dbReference>
<comment type="catalytic activity">
    <reaction evidence="5 6">
        <text>holo-[ACP] + malonyl-CoA = malonyl-[ACP] + CoA</text>
        <dbReference type="Rhea" id="RHEA:41792"/>
        <dbReference type="Rhea" id="RHEA-COMP:9623"/>
        <dbReference type="Rhea" id="RHEA-COMP:9685"/>
        <dbReference type="ChEBI" id="CHEBI:57287"/>
        <dbReference type="ChEBI" id="CHEBI:57384"/>
        <dbReference type="ChEBI" id="CHEBI:64479"/>
        <dbReference type="ChEBI" id="CHEBI:78449"/>
        <dbReference type="EC" id="2.3.1.39"/>
    </reaction>
</comment>
<evidence type="ECO:0000256" key="3">
    <source>
        <dbReference type="ARBA" id="ARBA00022679"/>
    </source>
</evidence>
<comment type="similarity">
    <text evidence="6">Belongs to the fabD family.</text>
</comment>
<keyword evidence="3 6" id="KW-0808">Transferase</keyword>
<feature type="domain" description="Malonyl-CoA:ACP transacylase (MAT)" evidence="8">
    <location>
        <begin position="16"/>
        <end position="320"/>
    </location>
</feature>
<comment type="caution">
    <text evidence="9">The sequence shown here is derived from an EMBL/GenBank/DDBJ whole genome shotgun (WGS) entry which is preliminary data.</text>
</comment>
<dbReference type="EMBL" id="JACRDE010000317">
    <property type="protein sequence ID" value="MBI5250209.1"/>
    <property type="molecule type" value="Genomic_DNA"/>
</dbReference>
<dbReference type="InterPro" id="IPR001227">
    <property type="entry name" value="Ac_transferase_dom_sf"/>
</dbReference>
<dbReference type="SMART" id="SM00827">
    <property type="entry name" value="PKS_AT"/>
    <property type="match status" value="1"/>
</dbReference>
<keyword evidence="4 6" id="KW-0012">Acyltransferase</keyword>
<evidence type="ECO:0000259" key="8">
    <source>
        <dbReference type="SMART" id="SM00827"/>
    </source>
</evidence>
<dbReference type="GO" id="GO:0005829">
    <property type="term" value="C:cytosol"/>
    <property type="evidence" value="ECO:0007669"/>
    <property type="project" value="TreeGrafter"/>
</dbReference>
<evidence type="ECO:0000256" key="7">
    <source>
        <dbReference type="PIRSR" id="PIRSR000446-1"/>
    </source>
</evidence>
<dbReference type="Pfam" id="PF00698">
    <property type="entry name" value="Acyl_transf_1"/>
    <property type="match status" value="1"/>
</dbReference>
<evidence type="ECO:0000256" key="2">
    <source>
        <dbReference type="ARBA" id="ARBA00018953"/>
    </source>
</evidence>
<evidence type="ECO:0000313" key="9">
    <source>
        <dbReference type="EMBL" id="MBI5250209.1"/>
    </source>
</evidence>
<dbReference type="Gene3D" id="3.30.70.250">
    <property type="entry name" value="Malonyl-CoA ACP transacylase, ACP-binding"/>
    <property type="match status" value="1"/>
</dbReference>
<dbReference type="Proteomes" id="UP000807825">
    <property type="component" value="Unassembled WGS sequence"/>
</dbReference>
<proteinExistence type="inferred from homology"/>
<evidence type="ECO:0000256" key="4">
    <source>
        <dbReference type="ARBA" id="ARBA00023315"/>
    </source>
</evidence>
<dbReference type="Gene3D" id="3.40.366.10">
    <property type="entry name" value="Malonyl-Coenzyme A Acyl Carrier Protein, domain 2"/>
    <property type="match status" value="1"/>
</dbReference>
<dbReference type="PANTHER" id="PTHR42681:SF1">
    <property type="entry name" value="MALONYL-COA-ACYL CARRIER PROTEIN TRANSACYLASE, MITOCHONDRIAL"/>
    <property type="match status" value="1"/>
</dbReference>
<evidence type="ECO:0000313" key="10">
    <source>
        <dbReference type="Proteomes" id="UP000807825"/>
    </source>
</evidence>
<dbReference type="NCBIfam" id="TIGR00128">
    <property type="entry name" value="fabD"/>
    <property type="match status" value="1"/>
</dbReference>
<gene>
    <name evidence="9" type="primary">fabD</name>
    <name evidence="9" type="ORF">HY912_12005</name>
</gene>
<feature type="active site" evidence="7">
    <location>
        <position position="101"/>
    </location>
</feature>
<evidence type="ECO:0000256" key="6">
    <source>
        <dbReference type="PIRNR" id="PIRNR000446"/>
    </source>
</evidence>
<dbReference type="InterPro" id="IPR016036">
    <property type="entry name" value="Malonyl_transacylase_ACP-bd"/>
</dbReference>
<dbReference type="PIRSF" id="PIRSF000446">
    <property type="entry name" value="Mct"/>
    <property type="match status" value="1"/>
</dbReference>
<dbReference type="EC" id="2.3.1.39" evidence="1 6"/>
<evidence type="ECO:0000256" key="5">
    <source>
        <dbReference type="ARBA" id="ARBA00048462"/>
    </source>
</evidence>
<organism evidence="9 10">
    <name type="scientific">Desulfomonile tiedjei</name>
    <dbReference type="NCBI Taxonomy" id="2358"/>
    <lineage>
        <taxon>Bacteria</taxon>
        <taxon>Pseudomonadati</taxon>
        <taxon>Thermodesulfobacteriota</taxon>
        <taxon>Desulfomonilia</taxon>
        <taxon>Desulfomonilales</taxon>
        <taxon>Desulfomonilaceae</taxon>
        <taxon>Desulfomonile</taxon>
    </lineage>
</organism>
<dbReference type="GO" id="GO:0004314">
    <property type="term" value="F:[acyl-carrier-protein] S-malonyltransferase activity"/>
    <property type="evidence" value="ECO:0007669"/>
    <property type="project" value="UniProtKB-EC"/>
</dbReference>
<dbReference type="SUPFAM" id="SSF55048">
    <property type="entry name" value="Probable ACP-binding domain of malonyl-CoA ACP transacylase"/>
    <property type="match status" value="1"/>
</dbReference>
<evidence type="ECO:0000256" key="1">
    <source>
        <dbReference type="ARBA" id="ARBA00013258"/>
    </source>
</evidence>
<name>A0A9D6V3N7_9BACT</name>
<dbReference type="InterPro" id="IPR004410">
    <property type="entry name" value="Malonyl_CoA-ACP_transAc_FabD"/>
</dbReference>
<dbReference type="InterPro" id="IPR014043">
    <property type="entry name" value="Acyl_transferase_dom"/>
</dbReference>
<dbReference type="InterPro" id="IPR016035">
    <property type="entry name" value="Acyl_Trfase/lysoPLipase"/>
</dbReference>
<reference evidence="9" key="1">
    <citation type="submission" date="2020-07" db="EMBL/GenBank/DDBJ databases">
        <title>Huge and variable diversity of episymbiotic CPR bacteria and DPANN archaea in groundwater ecosystems.</title>
        <authorList>
            <person name="He C.Y."/>
            <person name="Keren R."/>
            <person name="Whittaker M."/>
            <person name="Farag I.F."/>
            <person name="Doudna J."/>
            <person name="Cate J.H.D."/>
            <person name="Banfield J.F."/>
        </authorList>
    </citation>
    <scope>NUCLEOTIDE SEQUENCE</scope>
    <source>
        <strain evidence="9">NC_groundwater_1664_Pr3_B-0.1um_52_9</strain>
    </source>
</reference>
<feature type="active site" evidence="7">
    <location>
        <position position="210"/>
    </location>
</feature>